<accession>A0ABT4T0L1</accession>
<dbReference type="RefSeq" id="WP_148035271.1">
    <property type="nucleotide sequence ID" value="NZ_BAABFD010000017.1"/>
</dbReference>
<keyword evidence="3" id="KW-1185">Reference proteome</keyword>
<proteinExistence type="predicted"/>
<protein>
    <submittedName>
        <fullName evidence="2">GyrI-like domain-containing protein</fullName>
    </submittedName>
</protein>
<feature type="domain" description="AraC effector-binding" evidence="1">
    <location>
        <begin position="7"/>
        <end position="164"/>
    </location>
</feature>
<dbReference type="SUPFAM" id="SSF55136">
    <property type="entry name" value="Probable bacterial effector-binding domain"/>
    <property type="match status" value="1"/>
</dbReference>
<dbReference type="InterPro" id="IPR011256">
    <property type="entry name" value="Reg_factor_effector_dom_sf"/>
</dbReference>
<evidence type="ECO:0000313" key="2">
    <source>
        <dbReference type="EMBL" id="MDA0642581.1"/>
    </source>
</evidence>
<dbReference type="Proteomes" id="UP001212498">
    <property type="component" value="Unassembled WGS sequence"/>
</dbReference>
<dbReference type="EMBL" id="JAPNUD010000045">
    <property type="protein sequence ID" value="MDA0642581.1"/>
    <property type="molecule type" value="Genomic_DNA"/>
</dbReference>
<dbReference type="InterPro" id="IPR010499">
    <property type="entry name" value="AraC_E-bd"/>
</dbReference>
<evidence type="ECO:0000259" key="1">
    <source>
        <dbReference type="SMART" id="SM00871"/>
    </source>
</evidence>
<sequence>MNHGHDETVAFETVAPQPVISVRRTVPVAELPRTQAEILAALWAHLGEHGVRPAGPPYVRYHAFGDVETDVEVGVPVQGVAASRGEVAMGELPGGPAVTTWHLGAHDRLGGAYDRLQAWTRTAPYKPEGGAWEIYTWIDLAHRPDPAAWPAPSTWRTQLVQPLNSA</sequence>
<name>A0ABT4T0L1_9ACTN</name>
<dbReference type="SMART" id="SM00871">
    <property type="entry name" value="AraC_E_bind"/>
    <property type="match status" value="1"/>
</dbReference>
<organism evidence="2 3">
    <name type="scientific">Nonomuraea ferruginea</name>
    <dbReference type="NCBI Taxonomy" id="46174"/>
    <lineage>
        <taxon>Bacteria</taxon>
        <taxon>Bacillati</taxon>
        <taxon>Actinomycetota</taxon>
        <taxon>Actinomycetes</taxon>
        <taxon>Streptosporangiales</taxon>
        <taxon>Streptosporangiaceae</taxon>
        <taxon>Nonomuraea</taxon>
    </lineage>
</organism>
<reference evidence="2 3" key="1">
    <citation type="submission" date="2022-11" db="EMBL/GenBank/DDBJ databases">
        <title>Nonomuraea corallina sp. nov., a new species of the genus Nonomuraea isolated from sea side sediment in Thai sea.</title>
        <authorList>
            <person name="Ngamcharungchit C."/>
            <person name="Matsumoto A."/>
            <person name="Suriyachadkun C."/>
            <person name="Panbangred W."/>
            <person name="Inahashi Y."/>
            <person name="Intra B."/>
        </authorList>
    </citation>
    <scope>NUCLEOTIDE SEQUENCE [LARGE SCALE GENOMIC DNA]</scope>
    <source>
        <strain evidence="2 3">DSM 43553</strain>
    </source>
</reference>
<comment type="caution">
    <text evidence="2">The sequence shown here is derived from an EMBL/GenBank/DDBJ whole genome shotgun (WGS) entry which is preliminary data.</text>
</comment>
<evidence type="ECO:0000313" key="3">
    <source>
        <dbReference type="Proteomes" id="UP001212498"/>
    </source>
</evidence>
<dbReference type="Gene3D" id="3.20.80.10">
    <property type="entry name" value="Regulatory factor, effector binding domain"/>
    <property type="match status" value="1"/>
</dbReference>
<gene>
    <name evidence="2" type="ORF">OUY24_18290</name>
</gene>